<dbReference type="InterPro" id="IPR050791">
    <property type="entry name" value="Aldo-Keto_reductase"/>
</dbReference>
<dbReference type="EMBL" id="AZGY01000001">
    <property type="protein sequence ID" value="OAA32598.1"/>
    <property type="molecule type" value="Genomic_DNA"/>
</dbReference>
<keyword evidence="1" id="KW-0560">Oxidoreductase</keyword>
<dbReference type="GO" id="GO:0005737">
    <property type="term" value="C:cytoplasm"/>
    <property type="evidence" value="ECO:0007669"/>
    <property type="project" value="TreeGrafter"/>
</dbReference>
<sequence length="329" mass="35722">MPQVLGKEVGPIGYGLMGFTWRPEPTPTDKAIEALKTALESGLTLWNGAEFYGTPECNSMTLLKAYFTKYPEDADRVTLFIKGGLDLTTFAPDGSAEATRRSLDNVIAGLGGLKKLDGWAPGRRDAKVPLEVTCSVVQKEYIDTGKLGCFYVSECRAETIREASKYVKVGACEVELSMFSPDILTNGVTDACAEFDIPIMAYSPMGRGILAGRFKNVSDVQVLGRIASFPRFQPGNFENNLQLVKQIEGIASAKGCTSGQLAIAWVRKHSKRPGLPTIVPIPGATTPSRVTENAKVIDITDEEFQQLNEIASSFEASGTRYPEHAHTET</sequence>
<dbReference type="OrthoDB" id="37537at2759"/>
<organism evidence="3 4">
    <name type="scientific">Moelleriella libera RCEF 2490</name>
    <dbReference type="NCBI Taxonomy" id="1081109"/>
    <lineage>
        <taxon>Eukaryota</taxon>
        <taxon>Fungi</taxon>
        <taxon>Dikarya</taxon>
        <taxon>Ascomycota</taxon>
        <taxon>Pezizomycotina</taxon>
        <taxon>Sordariomycetes</taxon>
        <taxon>Hypocreomycetidae</taxon>
        <taxon>Hypocreales</taxon>
        <taxon>Clavicipitaceae</taxon>
        <taxon>Moelleriella</taxon>
    </lineage>
</organism>
<dbReference type="InterPro" id="IPR036812">
    <property type="entry name" value="NAD(P)_OxRdtase_dom_sf"/>
</dbReference>
<protein>
    <submittedName>
        <fullName evidence="3">Aldo/keto reductase</fullName>
    </submittedName>
</protein>
<dbReference type="PANTHER" id="PTHR43625">
    <property type="entry name" value="AFLATOXIN B1 ALDEHYDE REDUCTASE"/>
    <property type="match status" value="1"/>
</dbReference>
<feature type="domain" description="NADP-dependent oxidoreductase" evidence="2">
    <location>
        <begin position="11"/>
        <end position="310"/>
    </location>
</feature>
<dbReference type="PANTHER" id="PTHR43625:SF78">
    <property type="entry name" value="PYRIDOXAL REDUCTASE-RELATED"/>
    <property type="match status" value="1"/>
</dbReference>
<evidence type="ECO:0000313" key="3">
    <source>
        <dbReference type="EMBL" id="OAA32598.1"/>
    </source>
</evidence>
<evidence type="ECO:0000256" key="1">
    <source>
        <dbReference type="ARBA" id="ARBA00023002"/>
    </source>
</evidence>
<dbReference type="CDD" id="cd19077">
    <property type="entry name" value="AKR_AKR8A1-2"/>
    <property type="match status" value="1"/>
</dbReference>
<name>A0A166UJ04_9HYPO</name>
<dbReference type="InterPro" id="IPR023210">
    <property type="entry name" value="NADP_OxRdtase_dom"/>
</dbReference>
<dbReference type="GO" id="GO:0016491">
    <property type="term" value="F:oxidoreductase activity"/>
    <property type="evidence" value="ECO:0007669"/>
    <property type="project" value="UniProtKB-KW"/>
</dbReference>
<accession>A0A166UJ04</accession>
<keyword evidence="4" id="KW-1185">Reference proteome</keyword>
<dbReference type="Proteomes" id="UP000078544">
    <property type="component" value="Unassembled WGS sequence"/>
</dbReference>
<evidence type="ECO:0000259" key="2">
    <source>
        <dbReference type="Pfam" id="PF00248"/>
    </source>
</evidence>
<dbReference type="Pfam" id="PF00248">
    <property type="entry name" value="Aldo_ket_red"/>
    <property type="match status" value="1"/>
</dbReference>
<evidence type="ECO:0000313" key="4">
    <source>
        <dbReference type="Proteomes" id="UP000078544"/>
    </source>
</evidence>
<dbReference type="SUPFAM" id="SSF51430">
    <property type="entry name" value="NAD(P)-linked oxidoreductase"/>
    <property type="match status" value="1"/>
</dbReference>
<dbReference type="STRING" id="1081109.A0A166UJ04"/>
<reference evidence="3 4" key="1">
    <citation type="journal article" date="2016" name="Genome Biol. Evol.">
        <title>Divergent and convergent evolution of fungal pathogenicity.</title>
        <authorList>
            <person name="Shang Y."/>
            <person name="Xiao G."/>
            <person name="Zheng P."/>
            <person name="Cen K."/>
            <person name="Zhan S."/>
            <person name="Wang C."/>
        </authorList>
    </citation>
    <scope>NUCLEOTIDE SEQUENCE [LARGE SCALE GENOMIC DNA]</scope>
    <source>
        <strain evidence="3 4">RCEF 2490</strain>
    </source>
</reference>
<gene>
    <name evidence="3" type="ORF">AAL_00063</name>
</gene>
<comment type="caution">
    <text evidence="3">The sequence shown here is derived from an EMBL/GenBank/DDBJ whole genome shotgun (WGS) entry which is preliminary data.</text>
</comment>
<dbReference type="Gene3D" id="3.20.20.100">
    <property type="entry name" value="NADP-dependent oxidoreductase domain"/>
    <property type="match status" value="1"/>
</dbReference>
<proteinExistence type="predicted"/>
<dbReference type="AlphaFoldDB" id="A0A166UJ04"/>